<protein>
    <submittedName>
        <fullName evidence="5">Aldo/keto reductase</fullName>
    </submittedName>
</protein>
<dbReference type="GO" id="GO:0046872">
    <property type="term" value="F:metal ion binding"/>
    <property type="evidence" value="ECO:0007669"/>
    <property type="project" value="UniProtKB-KW"/>
</dbReference>
<sequence length="356" mass="40558">MRFPTIKVGSEEIDEEKALQIVDDAYQHGVNYFDTAHGYHAGLSEPFMGKALKRYPRESFYLATKMPPWDLRTPEDVRNIFESQLQRCQVDYFDFYLFHAQNKEMFKRCVELDVYGYLQKMWEQGKIRYLGFSFHDTPSVLRQILDTYEWDFVQIQLNYLDWELQDAKGQYELLAQRGIPAIIMEPVRGGALADLGEKANAVLKQAAPGRSIASWAIRYAAQLPNVLTVLSGMSNLEQLSDNIGTLSPLEPFSGEEKKALETALDLYRKKDMVPCTGCRYCMDCSFGVDIPKLFGIYNRYVFSRDAGSFREEIAGCIPGELPGSCQKCGACMEHCPQHIDIPGTLDKMRELIGKLA</sequence>
<dbReference type="InterPro" id="IPR036812">
    <property type="entry name" value="NAD(P)_OxRdtase_dom_sf"/>
</dbReference>
<dbReference type="Gene3D" id="1.10.1060.10">
    <property type="entry name" value="Alpha-helical ferredoxin"/>
    <property type="match status" value="1"/>
</dbReference>
<name>A0A926E0W9_9FIRM</name>
<dbReference type="CDD" id="cd19096">
    <property type="entry name" value="AKR_Fe-S_oxidoreductase"/>
    <property type="match status" value="1"/>
</dbReference>
<evidence type="ECO:0000256" key="1">
    <source>
        <dbReference type="ARBA" id="ARBA00022723"/>
    </source>
</evidence>
<gene>
    <name evidence="5" type="ORF">H8710_05690</name>
</gene>
<proteinExistence type="predicted"/>
<dbReference type="Pfam" id="PF13187">
    <property type="entry name" value="Fer4_9"/>
    <property type="match status" value="1"/>
</dbReference>
<keyword evidence="1" id="KW-0479">Metal-binding</keyword>
<accession>A0A926E0W9</accession>
<dbReference type="InterPro" id="IPR023210">
    <property type="entry name" value="NADP_OxRdtase_dom"/>
</dbReference>
<dbReference type="AlphaFoldDB" id="A0A926E0W9"/>
<keyword evidence="3" id="KW-0411">Iron-sulfur</keyword>
<dbReference type="GO" id="GO:0051536">
    <property type="term" value="F:iron-sulfur cluster binding"/>
    <property type="evidence" value="ECO:0007669"/>
    <property type="project" value="UniProtKB-KW"/>
</dbReference>
<dbReference type="PANTHER" id="PTHR43312">
    <property type="entry name" value="D-THREO-ALDOSE 1-DEHYDROGENASE"/>
    <property type="match status" value="1"/>
</dbReference>
<evidence type="ECO:0000313" key="6">
    <source>
        <dbReference type="Proteomes" id="UP000610760"/>
    </source>
</evidence>
<dbReference type="Pfam" id="PF00248">
    <property type="entry name" value="Aldo_ket_red"/>
    <property type="match status" value="1"/>
</dbReference>
<organism evidence="5 6">
    <name type="scientific">Fumia xinanensis</name>
    <dbReference type="NCBI Taxonomy" id="2763659"/>
    <lineage>
        <taxon>Bacteria</taxon>
        <taxon>Bacillati</taxon>
        <taxon>Bacillota</taxon>
        <taxon>Clostridia</taxon>
        <taxon>Eubacteriales</taxon>
        <taxon>Oscillospiraceae</taxon>
        <taxon>Fumia</taxon>
    </lineage>
</organism>
<keyword evidence="2" id="KW-0408">Iron</keyword>
<evidence type="ECO:0000259" key="4">
    <source>
        <dbReference type="PROSITE" id="PS51379"/>
    </source>
</evidence>
<evidence type="ECO:0000313" key="5">
    <source>
        <dbReference type="EMBL" id="MBC8559564.1"/>
    </source>
</evidence>
<dbReference type="InterPro" id="IPR053135">
    <property type="entry name" value="AKR2_Oxidoreductase"/>
</dbReference>
<dbReference type="Gene3D" id="3.20.20.100">
    <property type="entry name" value="NADP-dependent oxidoreductase domain"/>
    <property type="match status" value="1"/>
</dbReference>
<dbReference type="Proteomes" id="UP000610760">
    <property type="component" value="Unassembled WGS sequence"/>
</dbReference>
<dbReference type="PANTHER" id="PTHR43312:SF2">
    <property type="entry name" value="OXIDOREDUCTASE"/>
    <property type="match status" value="1"/>
</dbReference>
<dbReference type="SUPFAM" id="SSF51430">
    <property type="entry name" value="NAD(P)-linked oxidoreductase"/>
    <property type="match status" value="1"/>
</dbReference>
<feature type="domain" description="4Fe-4S ferredoxin-type" evidence="4">
    <location>
        <begin position="316"/>
        <end position="344"/>
    </location>
</feature>
<keyword evidence="6" id="KW-1185">Reference proteome</keyword>
<comment type="caution">
    <text evidence="5">The sequence shown here is derived from an EMBL/GenBank/DDBJ whole genome shotgun (WGS) entry which is preliminary data.</text>
</comment>
<dbReference type="InterPro" id="IPR017900">
    <property type="entry name" value="4Fe4S_Fe_S_CS"/>
</dbReference>
<evidence type="ECO:0000256" key="3">
    <source>
        <dbReference type="ARBA" id="ARBA00023014"/>
    </source>
</evidence>
<dbReference type="PROSITE" id="PS00198">
    <property type="entry name" value="4FE4S_FER_1"/>
    <property type="match status" value="1"/>
</dbReference>
<dbReference type="PROSITE" id="PS51379">
    <property type="entry name" value="4FE4S_FER_2"/>
    <property type="match status" value="1"/>
</dbReference>
<dbReference type="SUPFAM" id="SSF46548">
    <property type="entry name" value="alpha-helical ferredoxin"/>
    <property type="match status" value="1"/>
</dbReference>
<dbReference type="EMBL" id="JACRSV010000001">
    <property type="protein sequence ID" value="MBC8559564.1"/>
    <property type="molecule type" value="Genomic_DNA"/>
</dbReference>
<evidence type="ECO:0000256" key="2">
    <source>
        <dbReference type="ARBA" id="ARBA00023004"/>
    </source>
</evidence>
<reference evidence="5" key="1">
    <citation type="submission" date="2020-08" db="EMBL/GenBank/DDBJ databases">
        <title>Genome public.</title>
        <authorList>
            <person name="Liu C."/>
            <person name="Sun Q."/>
        </authorList>
    </citation>
    <scope>NUCLEOTIDE SEQUENCE</scope>
    <source>
        <strain evidence="5">NSJ-33</strain>
    </source>
</reference>
<dbReference type="InterPro" id="IPR017896">
    <property type="entry name" value="4Fe4S_Fe-S-bd"/>
</dbReference>
<dbReference type="InterPro" id="IPR009051">
    <property type="entry name" value="Helical_ferredxn"/>
</dbReference>